<organism evidence="2 3">
    <name type="scientific">Virgibacillus massiliensis</name>
    <dbReference type="NCBI Taxonomy" id="1462526"/>
    <lineage>
        <taxon>Bacteria</taxon>
        <taxon>Bacillati</taxon>
        <taxon>Bacillota</taxon>
        <taxon>Bacilli</taxon>
        <taxon>Bacillales</taxon>
        <taxon>Bacillaceae</taxon>
        <taxon>Virgibacillus</taxon>
    </lineage>
</organism>
<gene>
    <name evidence="2" type="ORF">BN990_02256</name>
</gene>
<evidence type="ECO:0000313" key="3">
    <source>
        <dbReference type="Proteomes" id="UP000028875"/>
    </source>
</evidence>
<name>A0A024QBS1_9BACI</name>
<keyword evidence="1" id="KW-0472">Membrane</keyword>
<evidence type="ECO:0000313" key="2">
    <source>
        <dbReference type="EMBL" id="CDQ39939.1"/>
    </source>
</evidence>
<proteinExistence type="predicted"/>
<accession>A0A024QBS1</accession>
<comment type="caution">
    <text evidence="2">The sequence shown here is derived from an EMBL/GenBank/DDBJ whole genome shotgun (WGS) entry which is preliminary data.</text>
</comment>
<sequence length="54" mass="6266">MAIFFYLVALLLGTYGVWKLYQQNLKNKSFFRKLGLILIGSYILIAGVFFFVLI</sequence>
<dbReference type="Proteomes" id="UP000028875">
    <property type="component" value="Unassembled WGS sequence"/>
</dbReference>
<dbReference type="RefSeq" id="WP_021291397.1">
    <property type="nucleotide sequence ID" value="NZ_BNER01000002.1"/>
</dbReference>
<evidence type="ECO:0000256" key="1">
    <source>
        <dbReference type="SAM" id="Phobius"/>
    </source>
</evidence>
<reference evidence="3" key="2">
    <citation type="submission" date="2014-05" db="EMBL/GenBank/DDBJ databases">
        <title>Draft genome sequence of Virgibacillus massiliensis Vm-5.</title>
        <authorList>
            <person name="Khelaifia S."/>
            <person name="Croce O."/>
            <person name="Lagier J.C."/>
            <person name="Raoult D."/>
        </authorList>
    </citation>
    <scope>NUCLEOTIDE SEQUENCE [LARGE SCALE GENOMIC DNA]</scope>
    <source>
        <strain evidence="3">Vm-5</strain>
    </source>
</reference>
<keyword evidence="1" id="KW-0812">Transmembrane</keyword>
<dbReference type="EMBL" id="CCDP010000001">
    <property type="protein sequence ID" value="CDQ39939.1"/>
    <property type="molecule type" value="Genomic_DNA"/>
</dbReference>
<dbReference type="AlphaFoldDB" id="A0A024QBS1"/>
<reference evidence="2 3" key="1">
    <citation type="submission" date="2014-03" db="EMBL/GenBank/DDBJ databases">
        <authorList>
            <person name="Urmite Genomes U."/>
        </authorList>
    </citation>
    <scope>NUCLEOTIDE SEQUENCE [LARGE SCALE GENOMIC DNA]</scope>
    <source>
        <strain evidence="2 3">Vm-5</strain>
    </source>
</reference>
<protein>
    <submittedName>
        <fullName evidence="2">Uncharacterized protein</fullName>
    </submittedName>
</protein>
<feature type="transmembrane region" description="Helical" evidence="1">
    <location>
        <begin position="32"/>
        <end position="53"/>
    </location>
</feature>
<keyword evidence="1" id="KW-1133">Transmembrane helix</keyword>
<keyword evidence="3" id="KW-1185">Reference proteome</keyword>